<accession>A0A0D8HEC3</accession>
<name>A0A0D8HEC3_9ACTN</name>
<dbReference type="Proteomes" id="UP000032360">
    <property type="component" value="Unassembled WGS sequence"/>
</dbReference>
<gene>
    <name evidence="1" type="ORF">AXFE_28460</name>
</gene>
<evidence type="ECO:0000313" key="2">
    <source>
        <dbReference type="Proteomes" id="UP000032360"/>
    </source>
</evidence>
<reference evidence="1 2" key="1">
    <citation type="submission" date="2015-01" db="EMBL/GenBank/DDBJ databases">
        <title>Draft genome of the acidophilic iron oxidizer Acidithrix ferrooxidans strain Py-F3.</title>
        <authorList>
            <person name="Poehlein A."/>
            <person name="Eisen S."/>
            <person name="Schloemann M."/>
            <person name="Johnson B.D."/>
            <person name="Daniel R."/>
            <person name="Muehling M."/>
        </authorList>
    </citation>
    <scope>NUCLEOTIDE SEQUENCE [LARGE SCALE GENOMIC DNA]</scope>
    <source>
        <strain evidence="1 2">Py-F3</strain>
    </source>
</reference>
<dbReference type="EMBL" id="JXYS01000089">
    <property type="protein sequence ID" value="KJF16283.1"/>
    <property type="molecule type" value="Genomic_DNA"/>
</dbReference>
<dbReference type="STRING" id="1280514.AXFE_28460"/>
<keyword evidence="2" id="KW-1185">Reference proteome</keyword>
<proteinExistence type="predicted"/>
<comment type="caution">
    <text evidence="1">The sequence shown here is derived from an EMBL/GenBank/DDBJ whole genome shotgun (WGS) entry which is preliminary data.</text>
</comment>
<protein>
    <submittedName>
        <fullName evidence="1">Uncharacterized protein</fullName>
    </submittedName>
</protein>
<evidence type="ECO:0000313" key="1">
    <source>
        <dbReference type="EMBL" id="KJF16283.1"/>
    </source>
</evidence>
<sequence length="110" mass="12362">MGWLLKDAQVLASALIFDSTKKVNATLRSSTLDKDEVVIVRGRTFINSFFHSGDVLLVRSDGDLKVNSIRRLKRNRIGIPVLGDTLTFYIPIRIAAKLDIHIGDQLEIRD</sequence>
<organism evidence="1 2">
    <name type="scientific">Acidithrix ferrooxidans</name>
    <dbReference type="NCBI Taxonomy" id="1280514"/>
    <lineage>
        <taxon>Bacteria</taxon>
        <taxon>Bacillati</taxon>
        <taxon>Actinomycetota</taxon>
        <taxon>Acidimicrobiia</taxon>
        <taxon>Acidimicrobiales</taxon>
        <taxon>Acidimicrobiaceae</taxon>
        <taxon>Acidithrix</taxon>
    </lineage>
</organism>
<dbReference type="AlphaFoldDB" id="A0A0D8HEC3"/>